<dbReference type="RefSeq" id="WP_036172779.1">
    <property type="nucleotide sequence ID" value="NZ_AVCZ01000004.1"/>
</dbReference>
<dbReference type="InterPro" id="IPR001853">
    <property type="entry name" value="DSBA-like_thioredoxin_dom"/>
</dbReference>
<dbReference type="EMBL" id="JPVQ01000004">
    <property type="protein sequence ID" value="KGR91804.1"/>
    <property type="molecule type" value="Genomic_DNA"/>
</dbReference>
<sequence length="235" mass="26131">MKVEVWSDYVCPFCYIGKRQLEKALKDTGYEGQIEVEYKSFLLDPTTPIDADESVYSSLAKKFGVSVDEAKNMTKNVANRAKEVGLEYDFDIMKTANTVAAHRLAKWADTKGKGSEMSERLLQAYFSEGQAIGKRDVLLKLVEELGLDTKEATDILEGEQYAKDVEQDIIEAQTLGVRGVPFFVFDNKYGISGAQPQPVFEKTIEKVASEAGLKPKLKMVGNDNGAICTDDHCDF</sequence>
<dbReference type="PANTHER" id="PTHR13887:SF41">
    <property type="entry name" value="THIOREDOXIN SUPERFAMILY PROTEIN"/>
    <property type="match status" value="1"/>
</dbReference>
<organism evidence="2 3">
    <name type="scientific">Ureibacillus massiliensis 4400831 = CIP 108448 = CCUG 49529</name>
    <dbReference type="NCBI Taxonomy" id="1211035"/>
    <lineage>
        <taxon>Bacteria</taxon>
        <taxon>Bacillati</taxon>
        <taxon>Bacillota</taxon>
        <taxon>Bacilli</taxon>
        <taxon>Bacillales</taxon>
        <taxon>Caryophanaceae</taxon>
        <taxon>Ureibacillus</taxon>
    </lineage>
</organism>
<dbReference type="OrthoDB" id="9799122at2"/>
<dbReference type="AlphaFoldDB" id="A0A0A3J475"/>
<reference evidence="2 3" key="1">
    <citation type="submission" date="2014-02" db="EMBL/GenBank/DDBJ databases">
        <title>Draft genome sequence of Lysinibacillus massiliensis CCUG 49529.</title>
        <authorList>
            <person name="Zhang F."/>
            <person name="Wang G."/>
            <person name="Zhang L."/>
        </authorList>
    </citation>
    <scope>NUCLEOTIDE SEQUENCE [LARGE SCALE GENOMIC DNA]</scope>
    <source>
        <strain evidence="2 3">CCUG 49529</strain>
    </source>
</reference>
<protein>
    <submittedName>
        <fullName evidence="2">DSBA oxidoreductase</fullName>
    </submittedName>
</protein>
<dbReference type="PANTHER" id="PTHR13887">
    <property type="entry name" value="GLUTATHIONE S-TRANSFERASE KAPPA"/>
    <property type="match status" value="1"/>
</dbReference>
<dbReference type="InterPro" id="IPR036249">
    <property type="entry name" value="Thioredoxin-like_sf"/>
</dbReference>
<dbReference type="eggNOG" id="COG2761">
    <property type="taxonomic scope" value="Bacteria"/>
</dbReference>
<evidence type="ECO:0000313" key="2">
    <source>
        <dbReference type="EMBL" id="KGR91804.1"/>
    </source>
</evidence>
<dbReference type="GO" id="GO:0016491">
    <property type="term" value="F:oxidoreductase activity"/>
    <property type="evidence" value="ECO:0007669"/>
    <property type="project" value="InterPro"/>
</dbReference>
<keyword evidence="3" id="KW-1185">Reference proteome</keyword>
<feature type="domain" description="DSBA-like thioredoxin" evidence="1">
    <location>
        <begin position="3"/>
        <end position="204"/>
    </location>
</feature>
<evidence type="ECO:0000313" key="3">
    <source>
        <dbReference type="Proteomes" id="UP000030595"/>
    </source>
</evidence>
<dbReference type="Gene3D" id="3.40.30.10">
    <property type="entry name" value="Glutaredoxin"/>
    <property type="match status" value="1"/>
</dbReference>
<proteinExistence type="predicted"/>
<dbReference type="CDD" id="cd03024">
    <property type="entry name" value="DsbA_FrnE"/>
    <property type="match status" value="1"/>
</dbReference>
<dbReference type="SUPFAM" id="SSF52833">
    <property type="entry name" value="Thioredoxin-like"/>
    <property type="match status" value="1"/>
</dbReference>
<accession>A0A0A3J475</accession>
<comment type="caution">
    <text evidence="2">The sequence shown here is derived from an EMBL/GenBank/DDBJ whole genome shotgun (WGS) entry which is preliminary data.</text>
</comment>
<gene>
    <name evidence="2" type="ORF">CD30_04300</name>
</gene>
<evidence type="ECO:0000259" key="1">
    <source>
        <dbReference type="Pfam" id="PF01323"/>
    </source>
</evidence>
<dbReference type="Proteomes" id="UP000030595">
    <property type="component" value="Unassembled WGS sequence"/>
</dbReference>
<dbReference type="Pfam" id="PF01323">
    <property type="entry name" value="DSBA"/>
    <property type="match status" value="1"/>
</dbReference>
<name>A0A0A3J475_9BACL</name>